<comment type="caution">
    <text evidence="2">The sequence shown here is derived from an EMBL/GenBank/DDBJ whole genome shotgun (WGS) entry which is preliminary data.</text>
</comment>
<dbReference type="EMBL" id="JBFCZG010000008">
    <property type="protein sequence ID" value="KAL3419488.1"/>
    <property type="molecule type" value="Genomic_DNA"/>
</dbReference>
<accession>A0ABR4P851</accession>
<keyword evidence="3" id="KW-1185">Reference proteome</keyword>
<name>A0ABR4P851_9HELO</name>
<evidence type="ECO:0000313" key="2">
    <source>
        <dbReference type="EMBL" id="KAL3419488.1"/>
    </source>
</evidence>
<evidence type="ECO:0000313" key="3">
    <source>
        <dbReference type="Proteomes" id="UP001629113"/>
    </source>
</evidence>
<dbReference type="Gene3D" id="2.60.120.620">
    <property type="entry name" value="q2cbj1_9rhob like domain"/>
    <property type="match status" value="1"/>
</dbReference>
<feature type="region of interest" description="Disordered" evidence="1">
    <location>
        <begin position="1"/>
        <end position="21"/>
    </location>
</feature>
<evidence type="ECO:0000256" key="1">
    <source>
        <dbReference type="SAM" id="MobiDB-lite"/>
    </source>
</evidence>
<feature type="compositionally biased region" description="Low complexity" evidence="1">
    <location>
        <begin position="8"/>
        <end position="17"/>
    </location>
</feature>
<dbReference type="PANTHER" id="PTHR33099">
    <property type="entry name" value="FE2OG DIOXYGENASE DOMAIN-CONTAINING PROTEIN"/>
    <property type="match status" value="1"/>
</dbReference>
<protein>
    <submittedName>
        <fullName evidence="2">Oxidoreductase</fullName>
    </submittedName>
</protein>
<organism evidence="2 3">
    <name type="scientific">Phlyctema vagabunda</name>
    <dbReference type="NCBI Taxonomy" id="108571"/>
    <lineage>
        <taxon>Eukaryota</taxon>
        <taxon>Fungi</taxon>
        <taxon>Dikarya</taxon>
        <taxon>Ascomycota</taxon>
        <taxon>Pezizomycotina</taxon>
        <taxon>Leotiomycetes</taxon>
        <taxon>Helotiales</taxon>
        <taxon>Dermateaceae</taxon>
        <taxon>Phlyctema</taxon>
    </lineage>
</organism>
<proteinExistence type="predicted"/>
<dbReference type="Proteomes" id="UP001629113">
    <property type="component" value="Unassembled WGS sequence"/>
</dbReference>
<gene>
    <name evidence="2" type="ORF">PVAG01_09710</name>
</gene>
<reference evidence="2 3" key="1">
    <citation type="submission" date="2024-06" db="EMBL/GenBank/DDBJ databases">
        <title>Complete genome of Phlyctema vagabunda strain 19-DSS-EL-015.</title>
        <authorList>
            <person name="Fiorenzani C."/>
        </authorList>
    </citation>
    <scope>NUCLEOTIDE SEQUENCE [LARGE SCALE GENOMIC DNA]</scope>
    <source>
        <strain evidence="2 3">19-DSS-EL-015</strain>
    </source>
</reference>
<sequence length="478" mass="53264">MSSDSDQSDSNVESLDSSSHEEVLEDLRATLDGYEATANYACGGQIAILAGPPVHEYGSDKSAITTHAVTVRFDTSDNRQSKIQFPVLSEDDAQELLKACAPATFGLNGEDVLDETYRKAGKLDRSQFCVDWHPTDCGIVDAIKQALLPEIRKPDLKGCNTSEEHWGVVAELYKLNIYSGPHGKFRKHVDTPRGLTQFGSLVVCLPMSHSGGELRVCHRGHEMFFDWSGKDTSSIKWAAFYSDCEHEVLRVNTGHRVTLTYNLYVSEQVGGLLQRFPTADPSLYPLYAKVKNLLKDESFESGGATMAFFCAHQYAHTRSQSIELLPFALKGIDVAVFSVFKALGLMPSIRPILDNDNFRDHDKECLGCHDHVGKVESVFSKRLEYEYVSRVGDDLEEIQMANSEMEEGGCMESYVERAWPLETWNGIIWLNSPSRNGNEIAMVGMVHGNQAELVWHYSHAAIMIDIPAANKRRIVDSV</sequence>
<dbReference type="PANTHER" id="PTHR33099:SF7">
    <property type="entry name" value="MYND-TYPE DOMAIN-CONTAINING PROTEIN"/>
    <property type="match status" value="1"/>
</dbReference>